<evidence type="ECO:0000259" key="12">
    <source>
        <dbReference type="Pfam" id="PF01225"/>
    </source>
</evidence>
<keyword evidence="7 10" id="KW-0573">Peptidoglycan synthesis</keyword>
<dbReference type="GO" id="GO:0008360">
    <property type="term" value="P:regulation of cell shape"/>
    <property type="evidence" value="ECO:0007669"/>
    <property type="project" value="UniProtKB-KW"/>
</dbReference>
<reference evidence="15 16" key="1">
    <citation type="journal article" date="2014" name="ISME J.">
        <title>Candidatus Competibacter-lineage genomes retrieved from metagenomes reveal functional metabolic diversity.</title>
        <authorList>
            <person name="McIlroy S.J."/>
            <person name="Albertsen M."/>
            <person name="Andresen E.K."/>
            <person name="Saunders A.M."/>
            <person name="Kristiansen R."/>
            <person name="Stokholm-Bjerregaard M."/>
            <person name="Nielsen K.L."/>
            <person name="Nielsen P.H."/>
        </authorList>
    </citation>
    <scope>NUCLEOTIDE SEQUENCE [LARGE SCALE GENOMIC DNA]</scope>
    <source>
        <strain evidence="15 16">Run_B_J11</strain>
    </source>
</reference>
<protein>
    <recommendedName>
        <fullName evidence="10 11">UDP-N-acetylmuramoyl-tripeptide--D-alanyl-D-alanine ligase</fullName>
        <ecNumber evidence="10 11">6.3.2.10</ecNumber>
    </recommendedName>
    <alternativeName>
        <fullName evidence="10">D-alanyl-D-alanine-adding enzyme</fullName>
    </alternativeName>
</protein>
<dbReference type="SUPFAM" id="SSF53623">
    <property type="entry name" value="MurD-like peptide ligases, catalytic domain"/>
    <property type="match status" value="1"/>
</dbReference>
<dbReference type="Pfam" id="PF01225">
    <property type="entry name" value="Mur_ligase"/>
    <property type="match status" value="1"/>
</dbReference>
<dbReference type="InterPro" id="IPR035911">
    <property type="entry name" value="MurE/MurF_N"/>
</dbReference>
<keyword evidence="16" id="KW-1185">Reference proteome</keyword>
<dbReference type="HAMAP" id="MF_02019">
    <property type="entry name" value="MurF"/>
    <property type="match status" value="1"/>
</dbReference>
<accession>A0A7U7G9K9</accession>
<keyword evidence="1 10" id="KW-0963">Cytoplasm</keyword>
<gene>
    <name evidence="10 15" type="primary">murF</name>
    <name evidence="15" type="ORF">BN874_160025</name>
</gene>
<dbReference type="GO" id="GO:0005737">
    <property type="term" value="C:cytoplasm"/>
    <property type="evidence" value="ECO:0007669"/>
    <property type="project" value="UniProtKB-SubCell"/>
</dbReference>
<evidence type="ECO:0000256" key="1">
    <source>
        <dbReference type="ARBA" id="ARBA00022490"/>
    </source>
</evidence>
<dbReference type="Gene3D" id="3.40.1390.10">
    <property type="entry name" value="MurE/MurF, N-terminal domain"/>
    <property type="match status" value="1"/>
</dbReference>
<comment type="catalytic activity">
    <reaction evidence="10 11">
        <text>D-alanyl-D-alanine + UDP-N-acetyl-alpha-D-muramoyl-L-alanyl-gamma-D-glutamyl-meso-2,6-diaminopimelate + ATP = UDP-N-acetyl-alpha-D-muramoyl-L-alanyl-gamma-D-glutamyl-meso-2,6-diaminopimeloyl-D-alanyl-D-alanine + ADP + phosphate + H(+)</text>
        <dbReference type="Rhea" id="RHEA:28374"/>
        <dbReference type="ChEBI" id="CHEBI:15378"/>
        <dbReference type="ChEBI" id="CHEBI:30616"/>
        <dbReference type="ChEBI" id="CHEBI:43474"/>
        <dbReference type="ChEBI" id="CHEBI:57822"/>
        <dbReference type="ChEBI" id="CHEBI:61386"/>
        <dbReference type="ChEBI" id="CHEBI:83905"/>
        <dbReference type="ChEBI" id="CHEBI:456216"/>
        <dbReference type="EC" id="6.3.2.10"/>
    </reaction>
</comment>
<organism evidence="15 16">
    <name type="scientific">Candidatus Contendobacter odensis Run_B_J11</name>
    <dbReference type="NCBI Taxonomy" id="1400861"/>
    <lineage>
        <taxon>Bacteria</taxon>
        <taxon>Pseudomonadati</taxon>
        <taxon>Pseudomonadota</taxon>
        <taxon>Gammaproteobacteria</taxon>
        <taxon>Candidatus Competibacteraceae</taxon>
        <taxon>Candidatus Contendibacter</taxon>
    </lineage>
</organism>
<dbReference type="InterPro" id="IPR005863">
    <property type="entry name" value="UDP-N-AcMur_synth"/>
</dbReference>
<evidence type="ECO:0000256" key="6">
    <source>
        <dbReference type="ARBA" id="ARBA00022960"/>
    </source>
</evidence>
<comment type="subcellular location">
    <subcellularLocation>
        <location evidence="10 11">Cytoplasm</location>
    </subcellularLocation>
</comment>
<dbReference type="GO" id="GO:0009252">
    <property type="term" value="P:peptidoglycan biosynthetic process"/>
    <property type="evidence" value="ECO:0007669"/>
    <property type="project" value="UniProtKB-UniRule"/>
</dbReference>
<dbReference type="PANTHER" id="PTHR43024:SF1">
    <property type="entry name" value="UDP-N-ACETYLMURAMOYL-TRIPEPTIDE--D-ALANYL-D-ALANINE LIGASE"/>
    <property type="match status" value="1"/>
</dbReference>
<comment type="function">
    <text evidence="10 11">Involved in cell wall formation. Catalyzes the final step in the synthesis of UDP-N-acetylmuramoyl-pentapeptide, the precursor of murein.</text>
</comment>
<keyword evidence="8 10" id="KW-0131">Cell cycle</keyword>
<dbReference type="RefSeq" id="WP_034431441.1">
    <property type="nucleotide sequence ID" value="NZ_CBTK010000068.1"/>
</dbReference>
<dbReference type="GO" id="GO:0051301">
    <property type="term" value="P:cell division"/>
    <property type="evidence" value="ECO:0007669"/>
    <property type="project" value="UniProtKB-KW"/>
</dbReference>
<evidence type="ECO:0000256" key="10">
    <source>
        <dbReference type="HAMAP-Rule" id="MF_02019"/>
    </source>
</evidence>
<evidence type="ECO:0000256" key="4">
    <source>
        <dbReference type="ARBA" id="ARBA00022741"/>
    </source>
</evidence>
<comment type="caution">
    <text evidence="15">The sequence shown here is derived from an EMBL/GenBank/DDBJ whole genome shotgun (WGS) entry which is preliminary data.</text>
</comment>
<sequence length="462" mass="48340">MNDVFSSLHLREAARLLDGERVGGDAAFSTVGIDSRTLPTGALFVALTGPNFDGHNFVAAARQRGAVAALVSREVADPLPQLRVADTRLALGQLAAAWRSHFTGPLIALTGSNGKTTLKEMIATILRVRGATLATEGNLNNDLGVPLTLLRLGAEHRYAVIEMGANHHGEIAYLTGLTQPDVAIINNAGPCHLDGFGDVPGVARGKGEIFRGLGSGGVAIINHDDGYADYWTGLNPGRRIVSFGLDQPATVSGQLLDPASNRFRLIAPGGEIDITLPLPGRHNVRNALAAAAAALTVGATLADIRQGLETLRDVGGRMQRLHGRYGGAVIHDAYNANPASLAAALATVGAEPGRKWLVLGDMLELGPTADDLHAQAGREAQIAGFERLYALGEHSRAAAAAFAEGGDHYADVDRLITALSHDVQSTYPSVVLIKGSRGSRMERVVAALVGTADPVVQSREHG</sequence>
<feature type="domain" description="Mur ligase N-terminal catalytic" evidence="12">
    <location>
        <begin position="29"/>
        <end position="98"/>
    </location>
</feature>
<keyword evidence="6 10" id="KW-0133">Cell shape</keyword>
<evidence type="ECO:0000259" key="13">
    <source>
        <dbReference type="Pfam" id="PF02875"/>
    </source>
</evidence>
<dbReference type="UniPathway" id="UPA00219"/>
<dbReference type="InterPro" id="IPR036565">
    <property type="entry name" value="Mur-like_cat_sf"/>
</dbReference>
<keyword evidence="9 10" id="KW-0961">Cell wall biogenesis/degradation</keyword>
<evidence type="ECO:0000256" key="3">
    <source>
        <dbReference type="ARBA" id="ARBA00022618"/>
    </source>
</evidence>
<dbReference type="Pfam" id="PF02875">
    <property type="entry name" value="Mur_ligase_C"/>
    <property type="match status" value="1"/>
</dbReference>
<dbReference type="InterPro" id="IPR004101">
    <property type="entry name" value="Mur_ligase_C"/>
</dbReference>
<dbReference type="GO" id="GO:0005524">
    <property type="term" value="F:ATP binding"/>
    <property type="evidence" value="ECO:0007669"/>
    <property type="project" value="UniProtKB-UniRule"/>
</dbReference>
<dbReference type="PANTHER" id="PTHR43024">
    <property type="entry name" value="UDP-N-ACETYLMURAMOYL-TRIPEPTIDE--D-ALANYL-D-ALANINE LIGASE"/>
    <property type="match status" value="1"/>
</dbReference>
<dbReference type="AlphaFoldDB" id="A0A7U7G9K9"/>
<dbReference type="EC" id="6.3.2.10" evidence="10 11"/>
<comment type="similarity">
    <text evidence="10">Belongs to the MurCDEF family. MurF subfamily.</text>
</comment>
<dbReference type="NCBIfam" id="TIGR01143">
    <property type="entry name" value="murF"/>
    <property type="match status" value="1"/>
</dbReference>
<evidence type="ECO:0000256" key="11">
    <source>
        <dbReference type="RuleBase" id="RU004136"/>
    </source>
</evidence>
<evidence type="ECO:0000256" key="5">
    <source>
        <dbReference type="ARBA" id="ARBA00022840"/>
    </source>
</evidence>
<dbReference type="SUPFAM" id="SSF53244">
    <property type="entry name" value="MurD-like peptide ligases, peptide-binding domain"/>
    <property type="match status" value="1"/>
</dbReference>
<dbReference type="OrthoDB" id="9801978at2"/>
<evidence type="ECO:0000313" key="16">
    <source>
        <dbReference type="Proteomes" id="UP000019184"/>
    </source>
</evidence>
<comment type="pathway">
    <text evidence="10 11">Cell wall biogenesis; peptidoglycan biosynthesis.</text>
</comment>
<feature type="domain" description="Mur ligase C-terminal" evidence="13">
    <location>
        <begin position="316"/>
        <end position="437"/>
    </location>
</feature>
<evidence type="ECO:0000259" key="14">
    <source>
        <dbReference type="Pfam" id="PF08245"/>
    </source>
</evidence>
<proteinExistence type="inferred from homology"/>
<dbReference type="Gene3D" id="3.40.1190.10">
    <property type="entry name" value="Mur-like, catalytic domain"/>
    <property type="match status" value="1"/>
</dbReference>
<dbReference type="InterPro" id="IPR013221">
    <property type="entry name" value="Mur_ligase_cen"/>
</dbReference>
<keyword evidence="2 10" id="KW-0436">Ligase</keyword>
<feature type="binding site" evidence="10">
    <location>
        <begin position="111"/>
        <end position="117"/>
    </location>
    <ligand>
        <name>ATP</name>
        <dbReference type="ChEBI" id="CHEBI:30616"/>
    </ligand>
</feature>
<evidence type="ECO:0000256" key="7">
    <source>
        <dbReference type="ARBA" id="ARBA00022984"/>
    </source>
</evidence>
<feature type="domain" description="Mur ligase central" evidence="14">
    <location>
        <begin position="110"/>
        <end position="294"/>
    </location>
</feature>
<dbReference type="InterPro" id="IPR000713">
    <property type="entry name" value="Mur_ligase_N"/>
</dbReference>
<evidence type="ECO:0000256" key="9">
    <source>
        <dbReference type="ARBA" id="ARBA00023316"/>
    </source>
</evidence>
<keyword evidence="4 10" id="KW-0547">Nucleotide-binding</keyword>
<evidence type="ECO:0000256" key="8">
    <source>
        <dbReference type="ARBA" id="ARBA00023306"/>
    </source>
</evidence>
<dbReference type="InterPro" id="IPR051046">
    <property type="entry name" value="MurCDEF_CellWall_CoF430Synth"/>
</dbReference>
<dbReference type="GO" id="GO:0071555">
    <property type="term" value="P:cell wall organization"/>
    <property type="evidence" value="ECO:0007669"/>
    <property type="project" value="UniProtKB-KW"/>
</dbReference>
<dbReference type="EMBL" id="CBTK010000068">
    <property type="protein sequence ID" value="CDH44269.1"/>
    <property type="molecule type" value="Genomic_DNA"/>
</dbReference>
<evidence type="ECO:0000313" key="15">
    <source>
        <dbReference type="EMBL" id="CDH44269.1"/>
    </source>
</evidence>
<keyword evidence="5 10" id="KW-0067">ATP-binding</keyword>
<evidence type="ECO:0000256" key="2">
    <source>
        <dbReference type="ARBA" id="ARBA00022598"/>
    </source>
</evidence>
<dbReference type="Gene3D" id="3.90.190.20">
    <property type="entry name" value="Mur ligase, C-terminal domain"/>
    <property type="match status" value="1"/>
</dbReference>
<name>A0A7U7G9K9_9GAMM</name>
<keyword evidence="3 10" id="KW-0132">Cell division</keyword>
<dbReference type="SUPFAM" id="SSF63418">
    <property type="entry name" value="MurE/MurF N-terminal domain"/>
    <property type="match status" value="1"/>
</dbReference>
<dbReference type="GO" id="GO:0047480">
    <property type="term" value="F:UDP-N-acetylmuramoyl-tripeptide-D-alanyl-D-alanine ligase activity"/>
    <property type="evidence" value="ECO:0007669"/>
    <property type="project" value="UniProtKB-UniRule"/>
</dbReference>
<dbReference type="Proteomes" id="UP000019184">
    <property type="component" value="Unassembled WGS sequence"/>
</dbReference>
<dbReference type="Pfam" id="PF08245">
    <property type="entry name" value="Mur_ligase_M"/>
    <property type="match status" value="1"/>
</dbReference>
<dbReference type="InterPro" id="IPR036615">
    <property type="entry name" value="Mur_ligase_C_dom_sf"/>
</dbReference>